<accession>A0A0N1I7U2</accession>
<dbReference type="Pfam" id="PF07767">
    <property type="entry name" value="Nop53"/>
    <property type="match status" value="1"/>
</dbReference>
<dbReference type="AlphaFoldDB" id="A0A0N1I7U2"/>
<name>A0A0N1I7U2_PAPMA</name>
<comment type="similarity">
    <text evidence="1 5">Belongs to the NOP53 family.</text>
</comment>
<dbReference type="GO" id="GO:0006364">
    <property type="term" value="P:rRNA processing"/>
    <property type="evidence" value="ECO:0007669"/>
    <property type="project" value="TreeGrafter"/>
</dbReference>
<dbReference type="EMBL" id="KQ460938">
    <property type="protein sequence ID" value="KPJ10663.1"/>
    <property type="molecule type" value="Genomic_DNA"/>
</dbReference>
<keyword evidence="3 5" id="KW-0690">Ribosome biogenesis</keyword>
<organism evidence="7 8">
    <name type="scientific">Papilio machaon</name>
    <name type="common">Old World swallowtail butterfly</name>
    <dbReference type="NCBI Taxonomy" id="76193"/>
    <lineage>
        <taxon>Eukaryota</taxon>
        <taxon>Metazoa</taxon>
        <taxon>Ecdysozoa</taxon>
        <taxon>Arthropoda</taxon>
        <taxon>Hexapoda</taxon>
        <taxon>Insecta</taxon>
        <taxon>Pterygota</taxon>
        <taxon>Neoptera</taxon>
        <taxon>Endopterygota</taxon>
        <taxon>Lepidoptera</taxon>
        <taxon>Glossata</taxon>
        <taxon>Ditrysia</taxon>
        <taxon>Papilionoidea</taxon>
        <taxon>Papilionidae</taxon>
        <taxon>Papilioninae</taxon>
        <taxon>Papilio</taxon>
    </lineage>
</organism>
<proteinExistence type="inferred from homology"/>
<feature type="compositionally biased region" description="Polar residues" evidence="6">
    <location>
        <begin position="284"/>
        <end position="293"/>
    </location>
</feature>
<keyword evidence="8" id="KW-1185">Reference proteome</keyword>
<dbReference type="Proteomes" id="UP000053240">
    <property type="component" value="Unassembled WGS sequence"/>
</dbReference>
<evidence type="ECO:0000256" key="5">
    <source>
        <dbReference type="PIRNR" id="PIRNR017302"/>
    </source>
</evidence>
<dbReference type="GO" id="GO:0000027">
    <property type="term" value="P:ribosomal large subunit assembly"/>
    <property type="evidence" value="ECO:0007669"/>
    <property type="project" value="UniProtKB-UniRule"/>
</dbReference>
<feature type="compositionally biased region" description="Basic residues" evidence="6">
    <location>
        <begin position="308"/>
        <end position="321"/>
    </location>
</feature>
<reference evidence="7 8" key="1">
    <citation type="journal article" date="2015" name="Nat. Commun.">
        <title>Outbred genome sequencing and CRISPR/Cas9 gene editing in butterflies.</title>
        <authorList>
            <person name="Li X."/>
            <person name="Fan D."/>
            <person name="Zhang W."/>
            <person name="Liu G."/>
            <person name="Zhang L."/>
            <person name="Zhao L."/>
            <person name="Fang X."/>
            <person name="Chen L."/>
            <person name="Dong Y."/>
            <person name="Chen Y."/>
            <person name="Ding Y."/>
            <person name="Zhao R."/>
            <person name="Feng M."/>
            <person name="Zhu Y."/>
            <person name="Feng Y."/>
            <person name="Jiang X."/>
            <person name="Zhu D."/>
            <person name="Xiang H."/>
            <person name="Feng X."/>
            <person name="Li S."/>
            <person name="Wang J."/>
            <person name="Zhang G."/>
            <person name="Kronforst M.R."/>
            <person name="Wang W."/>
        </authorList>
    </citation>
    <scope>NUCLEOTIDE SEQUENCE [LARGE SCALE GENOMIC DNA]</scope>
    <source>
        <strain evidence="7">Ya'a_city_454_Pm</strain>
        <tissue evidence="7">Whole body</tissue>
    </source>
</reference>
<evidence type="ECO:0000313" key="7">
    <source>
        <dbReference type="EMBL" id="KPJ10663.1"/>
    </source>
</evidence>
<keyword evidence="4 5" id="KW-0539">Nucleus</keyword>
<dbReference type="STRING" id="76193.A0A0N1I7U2"/>
<dbReference type="GO" id="GO:0005654">
    <property type="term" value="C:nucleoplasm"/>
    <property type="evidence" value="ECO:0007669"/>
    <property type="project" value="UniProtKB-SubCell"/>
</dbReference>
<comment type="function">
    <text evidence="5">May play a role in ribosome biogenesis.</text>
</comment>
<evidence type="ECO:0000256" key="3">
    <source>
        <dbReference type="ARBA" id="ARBA00022517"/>
    </source>
</evidence>
<protein>
    <recommendedName>
        <fullName evidence="2 5">Ribosome biogenesis protein NOP53</fullName>
    </recommendedName>
</protein>
<evidence type="ECO:0000256" key="6">
    <source>
        <dbReference type="SAM" id="MobiDB-lite"/>
    </source>
</evidence>
<comment type="subcellular location">
    <subcellularLocation>
        <location evidence="5">Nucleus</location>
        <location evidence="5">Nucleolus</location>
    </subcellularLocation>
    <subcellularLocation>
        <location evidence="5">Nucleus</location>
        <location evidence="5">Nucleoplasm</location>
    </subcellularLocation>
</comment>
<feature type="compositionally biased region" description="Basic and acidic residues" evidence="6">
    <location>
        <begin position="262"/>
        <end position="274"/>
    </location>
</feature>
<dbReference type="FunCoup" id="A0A0N1I7U2">
    <property type="interactions" value="1197"/>
</dbReference>
<dbReference type="InterPro" id="IPR011687">
    <property type="entry name" value="Nop53/GLTSCR2"/>
</dbReference>
<dbReference type="PIRSF" id="PIRSF017302">
    <property type="entry name" value="Gltscr2"/>
    <property type="match status" value="1"/>
</dbReference>
<dbReference type="GO" id="GO:0008097">
    <property type="term" value="F:5S rRNA binding"/>
    <property type="evidence" value="ECO:0007669"/>
    <property type="project" value="TreeGrafter"/>
</dbReference>
<dbReference type="KEGG" id="pmac:106715533"/>
<gene>
    <name evidence="7" type="ORF">RR48_02931</name>
</gene>
<dbReference type="PANTHER" id="PTHR14211:SF7">
    <property type="entry name" value="RIBOSOME BIOGENESIS PROTEIN NOP53"/>
    <property type="match status" value="1"/>
</dbReference>
<evidence type="ECO:0000256" key="4">
    <source>
        <dbReference type="ARBA" id="ARBA00023242"/>
    </source>
</evidence>
<dbReference type="InParanoid" id="A0A0N1I7U2"/>
<dbReference type="OrthoDB" id="5072at2759"/>
<dbReference type="PANTHER" id="PTHR14211">
    <property type="entry name" value="GLIOMA SUPPRESSOR CANDIDATE REGION GENE 2"/>
    <property type="match status" value="1"/>
</dbReference>
<feature type="region of interest" description="Disordered" evidence="6">
    <location>
        <begin position="259"/>
        <end position="328"/>
    </location>
</feature>
<evidence type="ECO:0000256" key="1">
    <source>
        <dbReference type="ARBA" id="ARBA00008838"/>
    </source>
</evidence>
<evidence type="ECO:0000313" key="8">
    <source>
        <dbReference type="Proteomes" id="UP000053240"/>
    </source>
</evidence>
<sequence length="475" mass="54885">MSLIKKKKHVSKKNKKAWRKHCDIKDVEDFLEDQRLEERLGKFEAKKDSELFVVDTVGEEKPEVVDVKPLTLKQKKRALLPQTPKCYEVLLPTSKVQDPNAKRNHVNPVGTKPTALSKLSLKKQFEKGAYLKKVELARKNRRIVRDKKRRIKEIRNTFDKNIWGEDVLEVKGIPSTLCDDFISTEAQLHNVLPEQRLRPKPAPPKTLVTRPAVVTPHPGVSYNPSYQEHQDLLQQVVQHEEKLMKKEAHLHRVTTSLFSRLTPHEKENQWREEMSEGLPKPHNPANSPSTPSDNDTDNEYKAINPPVKNKKKDHKARRKQKERIAERERLKREKIDKKKITDIYKLRKLQTLISGKEKREEALRVKRAARRALVAATAPPALSAHRTPAPQPDLVEPAQLTGDLRNISSTVNLLRDRFESLQRRGALAASKLMMTKRKRLKAYFKPGHKVTDQDVENYLKKKMVKKTTKKAVVTK</sequence>
<dbReference type="GO" id="GO:0005730">
    <property type="term" value="C:nucleolus"/>
    <property type="evidence" value="ECO:0007669"/>
    <property type="project" value="UniProtKB-SubCell"/>
</dbReference>
<evidence type="ECO:0000256" key="2">
    <source>
        <dbReference type="ARBA" id="ARBA00018339"/>
    </source>
</evidence>